<organism evidence="1 2">
    <name type="scientific">Caulifigura coniformis</name>
    <dbReference type="NCBI Taxonomy" id="2527983"/>
    <lineage>
        <taxon>Bacteria</taxon>
        <taxon>Pseudomonadati</taxon>
        <taxon>Planctomycetota</taxon>
        <taxon>Planctomycetia</taxon>
        <taxon>Planctomycetales</taxon>
        <taxon>Planctomycetaceae</taxon>
        <taxon>Caulifigura</taxon>
    </lineage>
</organism>
<protein>
    <recommendedName>
        <fullName evidence="3">Flagellar protein FliS</fullName>
    </recommendedName>
</protein>
<gene>
    <name evidence="1" type="ORF">Pan44_18190</name>
</gene>
<evidence type="ECO:0000313" key="1">
    <source>
        <dbReference type="EMBL" id="QDT53795.1"/>
    </source>
</evidence>
<reference evidence="1 2" key="1">
    <citation type="submission" date="2019-02" db="EMBL/GenBank/DDBJ databases">
        <title>Deep-cultivation of Planctomycetes and their phenomic and genomic characterization uncovers novel biology.</title>
        <authorList>
            <person name="Wiegand S."/>
            <person name="Jogler M."/>
            <person name="Boedeker C."/>
            <person name="Pinto D."/>
            <person name="Vollmers J."/>
            <person name="Rivas-Marin E."/>
            <person name="Kohn T."/>
            <person name="Peeters S.H."/>
            <person name="Heuer A."/>
            <person name="Rast P."/>
            <person name="Oberbeckmann S."/>
            <person name="Bunk B."/>
            <person name="Jeske O."/>
            <person name="Meyerdierks A."/>
            <person name="Storesund J.E."/>
            <person name="Kallscheuer N."/>
            <person name="Luecker S."/>
            <person name="Lage O.M."/>
            <person name="Pohl T."/>
            <person name="Merkel B.J."/>
            <person name="Hornburger P."/>
            <person name="Mueller R.-W."/>
            <person name="Bruemmer F."/>
            <person name="Labrenz M."/>
            <person name="Spormann A.M."/>
            <person name="Op den Camp H."/>
            <person name="Overmann J."/>
            <person name="Amann R."/>
            <person name="Jetten M.S.M."/>
            <person name="Mascher T."/>
            <person name="Medema M.H."/>
            <person name="Devos D.P."/>
            <person name="Kaster A.-K."/>
            <person name="Ovreas L."/>
            <person name="Rohde M."/>
            <person name="Galperin M.Y."/>
            <person name="Jogler C."/>
        </authorList>
    </citation>
    <scope>NUCLEOTIDE SEQUENCE [LARGE SCALE GENOMIC DNA]</scope>
    <source>
        <strain evidence="1 2">Pan44</strain>
    </source>
</reference>
<proteinExistence type="predicted"/>
<dbReference type="OrthoDB" id="284491at2"/>
<sequence>MSFAQQAYRRSTQTQWTRIDLLLALYAATERTLLAGAAAVEQNDLDQASAKAVHARKQLLAILEGVEPGPDGGADNIRRLLTFCHHCVNVNTSASWNDAARIIRTLKSAFEGVQDEARQLEAAGEIPSLDVTSRRAVVA</sequence>
<dbReference type="Proteomes" id="UP000315700">
    <property type="component" value="Chromosome"/>
</dbReference>
<evidence type="ECO:0008006" key="3">
    <source>
        <dbReference type="Google" id="ProtNLM"/>
    </source>
</evidence>
<dbReference type="AlphaFoldDB" id="A0A517SCF7"/>
<name>A0A517SCF7_9PLAN</name>
<dbReference type="RefSeq" id="WP_145029291.1">
    <property type="nucleotide sequence ID" value="NZ_CP036271.1"/>
</dbReference>
<dbReference type="EMBL" id="CP036271">
    <property type="protein sequence ID" value="QDT53795.1"/>
    <property type="molecule type" value="Genomic_DNA"/>
</dbReference>
<dbReference type="SUPFAM" id="SSF101116">
    <property type="entry name" value="Flagellar export chaperone FliS"/>
    <property type="match status" value="1"/>
</dbReference>
<keyword evidence="2" id="KW-1185">Reference proteome</keyword>
<dbReference type="InterPro" id="IPR036584">
    <property type="entry name" value="FliS_sf"/>
</dbReference>
<dbReference type="GO" id="GO:0044780">
    <property type="term" value="P:bacterial-type flagellum assembly"/>
    <property type="evidence" value="ECO:0007669"/>
    <property type="project" value="InterPro"/>
</dbReference>
<evidence type="ECO:0000313" key="2">
    <source>
        <dbReference type="Proteomes" id="UP000315700"/>
    </source>
</evidence>
<dbReference type="KEGG" id="ccos:Pan44_18190"/>
<dbReference type="InParanoid" id="A0A517SCF7"/>
<accession>A0A517SCF7</accession>